<dbReference type="InterPro" id="IPR027474">
    <property type="entry name" value="L-asparaginase_N"/>
</dbReference>
<dbReference type="PROSITE" id="PS51732">
    <property type="entry name" value="ASN_GLN_ASE_3"/>
    <property type="match status" value="1"/>
</dbReference>
<feature type="repeat" description="ANK" evidence="6">
    <location>
        <begin position="480"/>
        <end position="507"/>
    </location>
</feature>
<dbReference type="InterPro" id="IPR002110">
    <property type="entry name" value="Ankyrin_rpt"/>
</dbReference>
<dbReference type="EC" id="3.5.1.1" evidence="1"/>
<evidence type="ECO:0000313" key="10">
    <source>
        <dbReference type="Proteomes" id="UP000295703"/>
    </source>
</evidence>
<dbReference type="PROSITE" id="PS50297">
    <property type="entry name" value="ANK_REP_REGION"/>
    <property type="match status" value="2"/>
</dbReference>
<evidence type="ECO:0000256" key="6">
    <source>
        <dbReference type="PROSITE-ProRule" id="PRU00023"/>
    </source>
</evidence>
<feature type="repeat" description="ANK" evidence="6">
    <location>
        <begin position="447"/>
        <end position="479"/>
    </location>
</feature>
<dbReference type="SMART" id="SM00870">
    <property type="entry name" value="Asparaginase"/>
    <property type="match status" value="1"/>
</dbReference>
<dbReference type="InterPro" id="IPR036770">
    <property type="entry name" value="Ankyrin_rpt-contain_sf"/>
</dbReference>
<dbReference type="InterPro" id="IPR036152">
    <property type="entry name" value="Asp/glu_Ase-like_sf"/>
</dbReference>
<dbReference type="FunFam" id="3.40.50.40:FF:000001">
    <property type="entry name" value="L-asparaginase 1"/>
    <property type="match status" value="1"/>
</dbReference>
<gene>
    <name evidence="9" type="primary">Aspg</name>
    <name evidence="9" type="ORF">CTRI78_v007518</name>
</gene>
<dbReference type="PANTHER" id="PTHR11707">
    <property type="entry name" value="L-ASPARAGINASE"/>
    <property type="match status" value="1"/>
</dbReference>
<keyword evidence="3" id="KW-0378">Hydrolase</keyword>
<dbReference type="Gene3D" id="3.40.50.40">
    <property type="match status" value="1"/>
</dbReference>
<dbReference type="AlphaFoldDB" id="A0A4R8R8L4"/>
<keyword evidence="4 6" id="KW-0040">ANK repeat</keyword>
<dbReference type="Proteomes" id="UP000295703">
    <property type="component" value="Unassembled WGS sequence"/>
</dbReference>
<evidence type="ECO:0000256" key="4">
    <source>
        <dbReference type="ARBA" id="ARBA00023043"/>
    </source>
</evidence>
<dbReference type="InterPro" id="IPR037152">
    <property type="entry name" value="L-asparaginase_N_sf"/>
</dbReference>
<dbReference type="SUPFAM" id="SSF53774">
    <property type="entry name" value="Glutaminase/Asparaginase"/>
    <property type="match status" value="1"/>
</dbReference>
<evidence type="ECO:0000313" key="9">
    <source>
        <dbReference type="EMBL" id="TDZ51610.1"/>
    </source>
</evidence>
<protein>
    <recommendedName>
        <fullName evidence="1">asparaginase</fullName>
        <ecNumber evidence="1">3.5.1.1</ecNumber>
    </recommendedName>
</protein>
<evidence type="ECO:0000256" key="1">
    <source>
        <dbReference type="ARBA" id="ARBA00012920"/>
    </source>
</evidence>
<dbReference type="SFLD" id="SFLDS00057">
    <property type="entry name" value="Glutaminase/Asparaginase"/>
    <property type="match status" value="1"/>
</dbReference>
<dbReference type="Gene3D" id="3.40.50.1170">
    <property type="entry name" value="L-asparaginase, N-terminal domain"/>
    <property type="match status" value="1"/>
</dbReference>
<dbReference type="PANTHER" id="PTHR11707:SF28">
    <property type="entry name" value="60 KDA LYSOPHOSPHOLIPASE"/>
    <property type="match status" value="1"/>
</dbReference>
<dbReference type="InterPro" id="IPR040919">
    <property type="entry name" value="Asparaginase_C"/>
</dbReference>
<dbReference type="GO" id="GO:0004067">
    <property type="term" value="F:asparaginase activity"/>
    <property type="evidence" value="ECO:0007669"/>
    <property type="project" value="UniProtKB-UniRule"/>
</dbReference>
<reference evidence="9 10" key="1">
    <citation type="submission" date="2018-12" db="EMBL/GenBank/DDBJ databases">
        <title>Genome sequence and assembly of Colletotrichum trifolii.</title>
        <authorList>
            <person name="Gan P."/>
            <person name="Shirasu K."/>
        </authorList>
    </citation>
    <scope>NUCLEOTIDE SEQUENCE [LARGE SCALE GENOMIC DNA]</scope>
    <source>
        <strain evidence="9 10">543-2</strain>
    </source>
</reference>
<dbReference type="PIRSF" id="PIRSF500176">
    <property type="entry name" value="L_ASNase"/>
    <property type="match status" value="1"/>
</dbReference>
<name>A0A4R8R8L4_COLTR</name>
<dbReference type="InterPro" id="IPR027473">
    <property type="entry name" value="L-asparaginase_C"/>
</dbReference>
<sequence>MSFEPVVERLLPESNYPESRVLVIMTGGTICMQPTADGLKPIGGFLKNAMAPRPSFNDRSSPAVQLEAYRNGKKIVLDSLRTPPSAYSRHIRYGVLEFAPLLDSSSISAEGWTEIAQTIRENYRLFDGFVVLHGTDSLSYTASALSFMLSDLGKPVILTGSQASIFALQSDAVDNLLGSLIIAGTFVIPEVGLFFHHKLFRGNRTSKVSSAAFEAFASPNCEPLAKVNGLGIDVNWPIVLRPTRIAELQVTQHLDTAHVACLRVFPGIRPEMLDSVLRVPDIRGLILETFGMGNAPSGIDGSFTKVIKAAVDRGIIIVNVSQCMSGFVSPVYGPGTELGRAGVIFGLDLTAEAALTKLSYLLAVPNLTTAEVSARMSHSLRGEMTEAALPVFSHPSGSLDSVVTRLTASESAFTVLGYAIRNGDVRTVKEILDSDAQSELLKMADYAGNTVVHLAAVGPDMNILRALLTRGASVHARNRANNTPLYLAEKTGNEECVRLLRETGAHLWQDEASILDSVHASQSVSQTASEGV</sequence>
<proteinExistence type="inferred from homology"/>
<dbReference type="SUPFAM" id="SSF48403">
    <property type="entry name" value="Ankyrin repeat"/>
    <property type="match status" value="1"/>
</dbReference>
<dbReference type="GO" id="GO:0009066">
    <property type="term" value="P:aspartate family amino acid metabolic process"/>
    <property type="evidence" value="ECO:0007669"/>
    <property type="project" value="UniProtKB-ARBA"/>
</dbReference>
<feature type="domain" description="Asparaginase/glutaminase C-terminal" evidence="8">
    <location>
        <begin position="258"/>
        <end position="366"/>
    </location>
</feature>
<evidence type="ECO:0000256" key="3">
    <source>
        <dbReference type="ARBA" id="ARBA00022801"/>
    </source>
</evidence>
<evidence type="ECO:0000259" key="7">
    <source>
        <dbReference type="Pfam" id="PF00710"/>
    </source>
</evidence>
<dbReference type="InterPro" id="IPR041725">
    <property type="entry name" value="L-asparaginase_I"/>
</dbReference>
<evidence type="ECO:0000256" key="2">
    <source>
        <dbReference type="ARBA" id="ARBA00022737"/>
    </source>
</evidence>
<dbReference type="PROSITE" id="PS50088">
    <property type="entry name" value="ANK_REPEAT"/>
    <property type="match status" value="2"/>
</dbReference>
<dbReference type="SMART" id="SM00248">
    <property type="entry name" value="ANK"/>
    <property type="match status" value="3"/>
</dbReference>
<dbReference type="STRING" id="5466.A0A4R8R8L4"/>
<dbReference type="FunFam" id="3.40.50.1170:FF:000003">
    <property type="entry name" value="60 kDa lysophospholipase"/>
    <property type="match status" value="1"/>
</dbReference>
<dbReference type="PRINTS" id="PR00139">
    <property type="entry name" value="ASNGLNASE"/>
</dbReference>
<comment type="caution">
    <text evidence="9">The sequence shown here is derived from an EMBL/GenBank/DDBJ whole genome shotgun (WGS) entry which is preliminary data.</text>
</comment>
<feature type="domain" description="L-asparaginase N-terminal" evidence="7">
    <location>
        <begin position="20"/>
        <end position="237"/>
    </location>
</feature>
<dbReference type="PIRSF" id="PIRSF001220">
    <property type="entry name" value="L-ASNase_gatD"/>
    <property type="match status" value="1"/>
</dbReference>
<dbReference type="InterPro" id="IPR006034">
    <property type="entry name" value="Asparaginase/glutaminase-like"/>
</dbReference>
<dbReference type="Gene3D" id="1.25.40.20">
    <property type="entry name" value="Ankyrin repeat-containing domain"/>
    <property type="match status" value="1"/>
</dbReference>
<evidence type="ECO:0000259" key="8">
    <source>
        <dbReference type="Pfam" id="PF17763"/>
    </source>
</evidence>
<dbReference type="CDD" id="cd08963">
    <property type="entry name" value="L-asparaginase_I"/>
    <property type="match status" value="1"/>
</dbReference>
<organism evidence="9 10">
    <name type="scientific">Colletotrichum trifolii</name>
    <dbReference type="NCBI Taxonomy" id="5466"/>
    <lineage>
        <taxon>Eukaryota</taxon>
        <taxon>Fungi</taxon>
        <taxon>Dikarya</taxon>
        <taxon>Ascomycota</taxon>
        <taxon>Pezizomycotina</taxon>
        <taxon>Sordariomycetes</taxon>
        <taxon>Hypocreomycetidae</taxon>
        <taxon>Glomerellales</taxon>
        <taxon>Glomerellaceae</taxon>
        <taxon>Colletotrichum</taxon>
        <taxon>Colletotrichum orbiculare species complex</taxon>
    </lineage>
</organism>
<evidence type="ECO:0000256" key="5">
    <source>
        <dbReference type="ARBA" id="ARBA00061199"/>
    </source>
</evidence>
<keyword evidence="10" id="KW-1185">Reference proteome</keyword>
<comment type="similarity">
    <text evidence="5">In the N-terminal section; belongs to the asparaginase 1 family.</text>
</comment>
<accession>A0A4R8R8L4</accession>
<dbReference type="Pfam" id="PF00710">
    <property type="entry name" value="Asparaginase"/>
    <property type="match status" value="1"/>
</dbReference>
<dbReference type="Pfam" id="PF17763">
    <property type="entry name" value="Asparaginase_C"/>
    <property type="match status" value="1"/>
</dbReference>
<keyword evidence="2" id="KW-0677">Repeat</keyword>
<dbReference type="EMBL" id="RYZW01000081">
    <property type="protein sequence ID" value="TDZ51610.1"/>
    <property type="molecule type" value="Genomic_DNA"/>
</dbReference>
<dbReference type="Pfam" id="PF12796">
    <property type="entry name" value="Ank_2"/>
    <property type="match status" value="1"/>
</dbReference>